<dbReference type="EMBL" id="CAKLCB010000258">
    <property type="protein sequence ID" value="CAH0518213.1"/>
    <property type="molecule type" value="Genomic_DNA"/>
</dbReference>
<organism evidence="1 4">
    <name type="scientific">Peronospora belbahrii</name>
    <dbReference type="NCBI Taxonomy" id="622444"/>
    <lineage>
        <taxon>Eukaryota</taxon>
        <taxon>Sar</taxon>
        <taxon>Stramenopiles</taxon>
        <taxon>Oomycota</taxon>
        <taxon>Peronosporomycetes</taxon>
        <taxon>Peronosporales</taxon>
        <taxon>Peronosporaceae</taxon>
        <taxon>Peronospora</taxon>
    </lineage>
</organism>
<dbReference type="Proteomes" id="UP001158986">
    <property type="component" value="Unassembled WGS sequence"/>
</dbReference>
<evidence type="ECO:0000313" key="2">
    <source>
        <dbReference type="EMBL" id="CAH0518213.1"/>
    </source>
</evidence>
<proteinExistence type="predicted"/>
<evidence type="ECO:0000313" key="1">
    <source>
        <dbReference type="EMBL" id="CAH0473126.1"/>
    </source>
</evidence>
<dbReference type="Proteomes" id="UP001160483">
    <property type="component" value="Unassembled WGS sequence"/>
</dbReference>
<evidence type="ECO:0000313" key="4">
    <source>
        <dbReference type="Proteomes" id="UP001160483"/>
    </source>
</evidence>
<protein>
    <submittedName>
        <fullName evidence="1">Uncharacterized protein</fullName>
    </submittedName>
</protein>
<accession>A0AAU9KZ20</accession>
<evidence type="ECO:0000313" key="3">
    <source>
        <dbReference type="Proteomes" id="UP001158986"/>
    </source>
</evidence>
<keyword evidence="3" id="KW-1185">Reference proteome</keyword>
<sequence>MSNKVELDKYGPVGWHGQSWAYYKGIMQLTFEGKDVLDCATGDKVHAANASTNEVKGFREAQVTIKMQLLASLLMELGQRVMTKETGSEMWKYLEDFYEGETNAATRTNQETILYYKLNAIKYKLSWDVVQQIEKMFMMKEQLAALNAEVRDPIFTQLLTSHYHQMRVSSVYGVWWKAGMTK</sequence>
<gene>
    <name evidence="2" type="ORF">PBS001_LOCUS4791</name>
    <name evidence="1" type="ORF">PBS003_LOCUS35</name>
</gene>
<comment type="caution">
    <text evidence="1">The sequence shown here is derived from an EMBL/GenBank/DDBJ whole genome shotgun (WGS) entry which is preliminary data.</text>
</comment>
<dbReference type="EMBL" id="CAKKTJ010000001">
    <property type="protein sequence ID" value="CAH0473126.1"/>
    <property type="molecule type" value="Genomic_DNA"/>
</dbReference>
<name>A0AAU9KZ20_9STRA</name>
<dbReference type="Pfam" id="PF14223">
    <property type="entry name" value="Retrotran_gag_2"/>
    <property type="match status" value="1"/>
</dbReference>
<dbReference type="AlphaFoldDB" id="A0AAU9KZ20"/>
<reference evidence="1 3" key="1">
    <citation type="submission" date="2021-11" db="EMBL/GenBank/DDBJ databases">
        <authorList>
            <person name="Islam A."/>
            <person name="Islam S."/>
            <person name="Flora M.S."/>
            <person name="Rahman M."/>
            <person name="Ziaur R.M."/>
            <person name="Epstein J.H."/>
            <person name="Hassan M."/>
            <person name="Klassen M."/>
            <person name="Woodard K."/>
            <person name="Webb A."/>
            <person name="Webby R.J."/>
            <person name="El Zowalaty M.E."/>
        </authorList>
    </citation>
    <scope>NUCLEOTIDE SEQUENCE</scope>
    <source>
        <strain evidence="2">Pbs1</strain>
        <strain evidence="1">Pbs3</strain>
    </source>
</reference>